<dbReference type="Gene3D" id="1.10.287.1490">
    <property type="match status" value="1"/>
</dbReference>
<feature type="region of interest" description="Disordered" evidence="4">
    <location>
        <begin position="1024"/>
        <end position="1055"/>
    </location>
</feature>
<keyword evidence="1" id="KW-0433">Leucine-rich repeat</keyword>
<feature type="compositionally biased region" description="Basic residues" evidence="4">
    <location>
        <begin position="1111"/>
        <end position="1125"/>
    </location>
</feature>
<dbReference type="SMART" id="SM00365">
    <property type="entry name" value="LRR_SD22"/>
    <property type="match status" value="2"/>
</dbReference>
<evidence type="ECO:0000313" key="5">
    <source>
        <dbReference type="EMBL" id="KAA0197970.1"/>
    </source>
</evidence>
<feature type="compositionally biased region" description="Basic and acidic residues" evidence="4">
    <location>
        <begin position="1046"/>
        <end position="1055"/>
    </location>
</feature>
<feature type="compositionally biased region" description="Polar residues" evidence="4">
    <location>
        <begin position="613"/>
        <end position="646"/>
    </location>
</feature>
<feature type="compositionally biased region" description="Basic residues" evidence="4">
    <location>
        <begin position="489"/>
        <end position="498"/>
    </location>
</feature>
<feature type="compositionally biased region" description="Low complexity" evidence="4">
    <location>
        <begin position="562"/>
        <end position="578"/>
    </location>
</feature>
<feature type="compositionally biased region" description="Polar residues" evidence="4">
    <location>
        <begin position="1989"/>
        <end position="1998"/>
    </location>
</feature>
<dbReference type="PROSITE" id="PS51450">
    <property type="entry name" value="LRR"/>
    <property type="match status" value="2"/>
</dbReference>
<name>A0A8E0VN35_9TREM</name>
<feature type="region of interest" description="Disordered" evidence="4">
    <location>
        <begin position="1873"/>
        <end position="1894"/>
    </location>
</feature>
<dbReference type="InterPro" id="IPR032675">
    <property type="entry name" value="LRR_dom_sf"/>
</dbReference>
<feature type="compositionally biased region" description="Low complexity" evidence="4">
    <location>
        <begin position="595"/>
        <end position="607"/>
    </location>
</feature>
<dbReference type="PANTHER" id="PTHR45615">
    <property type="entry name" value="MYOSIN HEAVY CHAIN, NON-MUSCLE"/>
    <property type="match status" value="1"/>
</dbReference>
<dbReference type="SUPFAM" id="SSF52058">
    <property type="entry name" value="L domain-like"/>
    <property type="match status" value="1"/>
</dbReference>
<organism evidence="5 6">
    <name type="scientific">Fasciolopsis buskii</name>
    <dbReference type="NCBI Taxonomy" id="27845"/>
    <lineage>
        <taxon>Eukaryota</taxon>
        <taxon>Metazoa</taxon>
        <taxon>Spiralia</taxon>
        <taxon>Lophotrochozoa</taxon>
        <taxon>Platyhelminthes</taxon>
        <taxon>Trematoda</taxon>
        <taxon>Digenea</taxon>
        <taxon>Plagiorchiida</taxon>
        <taxon>Echinostomata</taxon>
        <taxon>Echinostomatoidea</taxon>
        <taxon>Fasciolidae</taxon>
        <taxon>Fasciolopsis</taxon>
    </lineage>
</organism>
<dbReference type="SUPFAM" id="SSF57997">
    <property type="entry name" value="Tropomyosin"/>
    <property type="match status" value="1"/>
</dbReference>
<keyword evidence="3" id="KW-0175">Coiled coil</keyword>
<keyword evidence="6" id="KW-1185">Reference proteome</keyword>
<protein>
    <submittedName>
        <fullName evidence="5">Uncharacterized protein</fullName>
    </submittedName>
</protein>
<dbReference type="InterPro" id="IPR001611">
    <property type="entry name" value="Leu-rich_rpt"/>
</dbReference>
<dbReference type="InterPro" id="IPR025875">
    <property type="entry name" value="Leu-rich_rpt_4"/>
</dbReference>
<feature type="coiled-coil region" evidence="3">
    <location>
        <begin position="1769"/>
        <end position="1831"/>
    </location>
</feature>
<evidence type="ECO:0000313" key="6">
    <source>
        <dbReference type="Proteomes" id="UP000728185"/>
    </source>
</evidence>
<feature type="compositionally biased region" description="Polar residues" evidence="4">
    <location>
        <begin position="1885"/>
        <end position="1894"/>
    </location>
</feature>
<dbReference type="PANTHER" id="PTHR45615:SF80">
    <property type="entry name" value="GRIP DOMAIN-CONTAINING PROTEIN"/>
    <property type="match status" value="1"/>
</dbReference>
<feature type="compositionally biased region" description="Basic and acidic residues" evidence="4">
    <location>
        <begin position="1933"/>
        <end position="1952"/>
    </location>
</feature>
<keyword evidence="2" id="KW-0677">Repeat</keyword>
<feature type="region of interest" description="Disordered" evidence="4">
    <location>
        <begin position="1106"/>
        <end position="1137"/>
    </location>
</feature>
<feature type="compositionally biased region" description="Polar residues" evidence="4">
    <location>
        <begin position="715"/>
        <end position="742"/>
    </location>
</feature>
<feature type="compositionally biased region" description="Low complexity" evidence="4">
    <location>
        <begin position="662"/>
        <end position="671"/>
    </location>
</feature>
<accession>A0A8E0VN35</accession>
<sequence>MVTYMTDNYVSLITNGVNPYFVAKLNMNGKGKSHKIKVIENLEKFTNLQYLNLSNNSISRIQGLERLVCLKYLNLSWNTIKSMSGLENLGTLLLDQILHLRGLSNLTTLSFLGNPAVDQLVLTTVGVDSDGGNISSKEQRESTYRSYAIFHLRTLLVLDSRPVQPEEFDEADKRFGQTELSHLTGKLRGQEERLVTLEKINTNLEKGLQCYAIREKEEQARLHEQSVQLSQLKHELLAKDQLLKSRSDELARACLKYYELEQELAFHKIDSKLSKFLLGPPPTISSEELNRVDTTGNFPYLGRCLSRTVPMVGSPRVNSVPSNCIEQTVCGSDFISASHQVSRCGGSSSVGPQTSTPRSQCVTGEESNLESPKPCPPVVCLTPNVGSDPAERTVQVGSINEDLAKRLDQLEVERDLALNLARLHQVNGGQCTPINSSKRPSTGELQTRADHNTESNDQTVNQNILHTVISSASGVTNGTLPPPSPKSHSVNRNHRTKRERSSSVPNSSGSVTSPPPAVPVRPESARPRCLVQAASLHQTPLTSESPLDMDYDSPSAHRTQYSGTSSTPSSRTTGTGRSVIPSNAACEMLSRKNNNESSEQNGSSSRSIGAHVTGSNPAWDSGTSRASGTSQDSRQSREQNQINRASGTRKPGVGLSQAQYISSSLEQSDSSQVANQTRTDTGLKNSFENCSGSNGPPRKPFNRSVPSCRDDTFDNQKLQQETTKPPAQQLVKSSVLTHAPRSNHNSYDAAVLGRYDEFYSSSNQSGSAGPDDKNICMHGYEVDPTNLRASASGASASGVVPRRRKHRVIRSLSHMTSGSCGSGNGALVGSCSTRIHRTRGSRVYGGHRQESSDTIEDRAGELMKMLVMSRKACVSEVDKMREDLACIRKNMPQFCLPCGHMINPTGNRDATSRFDWTNNAAHNSICNALRSMDPDETRLTRSYMDSLTNVTRASLNVPNEGSSFEDEDGPNGASMVDNPYNHSSPLRTKPSGEHGRRAQRRRLLPGAALLAEDEMLARPDIRRSDQLTPDYPDVGRTKDYGNLMQPERRSSSIPRDFHRNSAHATRSNAHYAAYRADPRHLSNGATVSGFLGSPYLGTRPPRVRSLDLSQHHHQQQTRTVHHPRERRSTVAGTRHPNHWISGAEQMDEEDPSTETAALLNLTEELMRLRQGLKQAKEANVGRLEMALRQIGLLELELQRQRCLTHDAQLARDRQAERTRWERRLAATLSELKQCQANIGQMRAQMDQLVTSADQNSESKAQFDRQRAELDETKTTLDAQREEISRLNRLLNQLLGVGPTDTSSSDLAQLQAALVELNRKMQSEVSVNPGTFSDPVRRTQSMHTGLAPGSSNPNGIANFVIPSGSMGVRTTSGNLYCNVPEHHYLEDCMDQLQTRLQESQVLEAEQQEQNATLEQLTRDLNAKQDELAQAQDKLKRLDEQTESTQRQDQARLGSLANDMVSIEQAIRERRAELSGLEGRMNEAKTNLASVQTQVHEANTKLNETRGQQIALEIDLNTVRTDLKSSRLELTDLQASIDQARNQAQKFESAKQEMQASVKQLESTIQLKQDEFRQVSSTVEEVDAKLKRMRAELDAGETRLRSQQKLMAEDEASLNERRTELRRLSSKIMEDEARLESLAREIGEQRTELELIQAKQQRDLDTVTQEARDVAAKVALKQRELAETQTLTDLSATLLRQRRELEHTTDMARLEETRLNELASQQREALDELHKLQSQVRAESHELRGRDVAKLKKNSELQVARTEVEHESTVLQRISAERQSAESELAQIQNQIELTKKQLTSMRQKVKELERQESQLTQSIVNAKRQLNKVSAEREAEAVSLRSLRLERASCQSEYDHLYSCLETSRGDLERAQQRLSSAQSAANSQESDLAEQQHQRIQMNDELSKLGESVHLGRLAKQNADEEREASESALQATREKLEKSKSDKRQLDEARLTEMNATETRCLDLERRLQEKDRELQHIRDSESHTRTKVTPGQTHGVSSSDSDLVRVLEETKAALAASRRDSKRLKRRTARELCELERIAEDQCHRAGELTEQLTLIKRQYAQLKGQVASQTELSEHGRRLEAALAAVRAELEQNLRDEEVLFQGDPTVAQTHYGSHSQDNQATSDLHRSLMVLTNSFHDLCNSSVQQQQQQSKSLLTLHDFSHPSPGLYRPLATSMTEAGPSSPCLEPGESTTGTCRTGNTTTTSGLGSSLNPSATANADLGAGQPSRTEPSAQVTVQRNQSEATSSKNGLKDKITNRVANQRQQTASEWDQSHAQFRAIRDQVDFVRRQLDAANGSTRMSAHSRSSRHR</sequence>
<feature type="region of interest" description="Disordered" evidence="4">
    <location>
        <begin position="1914"/>
        <end position="1952"/>
    </location>
</feature>
<feature type="region of interest" description="Disordered" evidence="4">
    <location>
        <begin position="345"/>
        <end position="375"/>
    </location>
</feature>
<feature type="region of interest" description="Disordered" evidence="4">
    <location>
        <begin position="2293"/>
        <end position="2312"/>
    </location>
</feature>
<gene>
    <name evidence="5" type="ORF">FBUS_00415</name>
</gene>
<comment type="caution">
    <text evidence="5">The sequence shown here is derived from an EMBL/GenBank/DDBJ whole genome shotgun (WGS) entry which is preliminary data.</text>
</comment>
<dbReference type="Proteomes" id="UP000728185">
    <property type="component" value="Unassembled WGS sequence"/>
</dbReference>
<feature type="region of interest" description="Disordered" evidence="4">
    <location>
        <begin position="1979"/>
        <end position="2003"/>
    </location>
</feature>
<dbReference type="EMBL" id="LUCM01002015">
    <property type="protein sequence ID" value="KAA0197970.1"/>
    <property type="molecule type" value="Genomic_DNA"/>
</dbReference>
<feature type="compositionally biased region" description="Low complexity" evidence="4">
    <location>
        <begin position="502"/>
        <end position="512"/>
    </location>
</feature>
<feature type="compositionally biased region" description="Polar residues" evidence="4">
    <location>
        <begin position="672"/>
        <end position="694"/>
    </location>
</feature>
<feature type="region of interest" description="Disordered" evidence="4">
    <location>
        <begin position="472"/>
        <end position="742"/>
    </location>
</feature>
<feature type="coiled-coil region" evidence="3">
    <location>
        <begin position="1388"/>
        <end position="1653"/>
    </location>
</feature>
<feature type="compositionally biased region" description="Polar residues" evidence="4">
    <location>
        <begin position="2228"/>
        <end position="2251"/>
    </location>
</feature>
<evidence type="ECO:0000256" key="2">
    <source>
        <dbReference type="ARBA" id="ARBA00022737"/>
    </source>
</evidence>
<feature type="compositionally biased region" description="Polar residues" evidence="4">
    <location>
        <begin position="535"/>
        <end position="545"/>
    </location>
</feature>
<feature type="compositionally biased region" description="Polar residues" evidence="4">
    <location>
        <begin position="428"/>
        <end position="445"/>
    </location>
</feature>
<feature type="compositionally biased region" description="Low complexity" evidence="4">
    <location>
        <begin position="1873"/>
        <end position="1884"/>
    </location>
</feature>
<feature type="coiled-coil region" evidence="3">
    <location>
        <begin position="2009"/>
        <end position="2068"/>
    </location>
</feature>
<feature type="region of interest" description="Disordered" evidence="4">
    <location>
        <begin position="428"/>
        <end position="460"/>
    </location>
</feature>
<feature type="compositionally biased region" description="Polar residues" evidence="4">
    <location>
        <begin position="345"/>
        <end position="370"/>
    </location>
</feature>
<dbReference type="OrthoDB" id="433501at2759"/>
<reference evidence="5" key="1">
    <citation type="submission" date="2019-05" db="EMBL/GenBank/DDBJ databases">
        <title>Annotation for the trematode Fasciolopsis buski.</title>
        <authorList>
            <person name="Choi Y.-J."/>
        </authorList>
    </citation>
    <scope>NUCLEOTIDE SEQUENCE</scope>
    <source>
        <strain evidence="5">HT</strain>
        <tissue evidence="5">Whole worm</tissue>
    </source>
</reference>
<evidence type="ECO:0000256" key="4">
    <source>
        <dbReference type="SAM" id="MobiDB-lite"/>
    </source>
</evidence>
<dbReference type="Gene3D" id="3.80.10.10">
    <property type="entry name" value="Ribonuclease Inhibitor"/>
    <property type="match status" value="1"/>
</dbReference>
<feature type="region of interest" description="Disordered" evidence="4">
    <location>
        <begin position="956"/>
        <end position="999"/>
    </location>
</feature>
<feature type="region of interest" description="Disordered" evidence="4">
    <location>
        <begin position="2169"/>
        <end position="2258"/>
    </location>
</feature>
<feature type="coiled-coil region" evidence="3">
    <location>
        <begin position="1262"/>
        <end position="1326"/>
    </location>
</feature>
<evidence type="ECO:0000256" key="1">
    <source>
        <dbReference type="ARBA" id="ARBA00022614"/>
    </source>
</evidence>
<dbReference type="Pfam" id="PF12799">
    <property type="entry name" value="LRR_4"/>
    <property type="match status" value="1"/>
</dbReference>
<proteinExistence type="predicted"/>
<feature type="compositionally biased region" description="Low complexity" evidence="4">
    <location>
        <begin position="2193"/>
        <end position="2212"/>
    </location>
</feature>
<evidence type="ECO:0000256" key="3">
    <source>
        <dbReference type="SAM" id="Coils"/>
    </source>
</evidence>